<proteinExistence type="predicted"/>
<evidence type="ECO:0000256" key="1">
    <source>
        <dbReference type="SAM" id="MobiDB-lite"/>
    </source>
</evidence>
<evidence type="ECO:0000313" key="2">
    <source>
        <dbReference type="Ensembl" id="ENSMICP00000041000.1"/>
    </source>
</evidence>
<dbReference type="Proteomes" id="UP000694394">
    <property type="component" value="Chromosome 19"/>
</dbReference>
<dbReference type="AlphaFoldDB" id="A0A8C5XTQ1"/>
<dbReference type="EMBL" id="ABDC03022451">
    <property type="status" value="NOT_ANNOTATED_CDS"/>
    <property type="molecule type" value="Genomic_DNA"/>
</dbReference>
<protein>
    <submittedName>
        <fullName evidence="2">Uncharacterized protein</fullName>
    </submittedName>
</protein>
<sequence>MHKSMQQGRKFKTQRPWWGSGRLGCVAESRASGLLKEKDPEPLSQQPQATSSGNKEALSPPVTLEYLPFFRTYGWLAEEEMGLQPEDSALPDGFFPYYCSQEESFPSLVLPTWTCGGSQDSPSRREARAGCFYRTTIRDGCSIIPSWPAPSSDRGSSGHWNN</sequence>
<feature type="region of interest" description="Disordered" evidence="1">
    <location>
        <begin position="30"/>
        <end position="59"/>
    </location>
</feature>
<evidence type="ECO:0000313" key="3">
    <source>
        <dbReference type="Proteomes" id="UP000694394"/>
    </source>
</evidence>
<dbReference type="Ensembl" id="ENSMICT00000061447.1">
    <property type="protein sequence ID" value="ENSMICP00000041000.1"/>
    <property type="gene ID" value="ENSMICG00000042724.1"/>
</dbReference>
<keyword evidence="3" id="KW-1185">Reference proteome</keyword>
<feature type="compositionally biased region" description="Basic residues" evidence="1">
    <location>
        <begin position="1"/>
        <end position="13"/>
    </location>
</feature>
<reference evidence="2" key="1">
    <citation type="submission" date="2016-12" db="EMBL/GenBank/DDBJ databases">
        <title>Mouse lemur reference genome and diversity panel.</title>
        <authorList>
            <person name="Harris R."/>
            <person name="Larsen P."/>
            <person name="Liu Y."/>
            <person name="Hughes D.S."/>
            <person name="Murali S."/>
            <person name="Raveendran M."/>
            <person name="Korchina V."/>
            <person name="Wang M."/>
            <person name="Jhangiani S."/>
            <person name="Bandaranaike D."/>
            <person name="Bellair M."/>
            <person name="Blankenburg K."/>
            <person name="Chao H."/>
            <person name="Dahdouli M."/>
            <person name="Dinh H."/>
            <person name="Doddapaneni H."/>
            <person name="English A."/>
            <person name="Firestine M."/>
            <person name="Gnanaolivu R."/>
            <person name="Gross S."/>
            <person name="Hernandez B."/>
            <person name="Javaid M."/>
            <person name="Jayaseelan J."/>
            <person name="Jones J."/>
            <person name="Khan Z."/>
            <person name="Kovar C."/>
            <person name="Kurapati P."/>
            <person name="Le B."/>
            <person name="Lee S."/>
            <person name="Li M."/>
            <person name="Mathew T."/>
            <person name="Narasimhan A."/>
            <person name="Ngo D."/>
            <person name="Nguyen L."/>
            <person name="Okwuonu G."/>
            <person name="Ongeri F."/>
            <person name="Osuji N."/>
            <person name="Pu L.-L."/>
            <person name="Puazo M."/>
            <person name="Quiroz J."/>
            <person name="Raj R."/>
            <person name="Rajbhandari K."/>
            <person name="Reid J.G."/>
            <person name="Santibanez J."/>
            <person name="Sexton D."/>
            <person name="Skinner E."/>
            <person name="Vee V."/>
            <person name="Weissenberger G."/>
            <person name="Wu Y."/>
            <person name="Xin Y."/>
            <person name="Han Y."/>
            <person name="Campbell C."/>
            <person name="Brown A."/>
            <person name="Sullivan B."/>
            <person name="Shelton J."/>
            <person name="Brown S."/>
            <person name="Dudchenko O."/>
            <person name="Machol I."/>
            <person name="Durand N."/>
            <person name="Shamim M."/>
            <person name="Lieberman A."/>
            <person name="Muzny D.M."/>
            <person name="Richards S."/>
            <person name="Yoder A."/>
            <person name="Worley K.C."/>
            <person name="Rogers J."/>
            <person name="Gibbs R.A."/>
        </authorList>
    </citation>
    <scope>NUCLEOTIDE SEQUENCE [LARGE SCALE GENOMIC DNA]</scope>
</reference>
<reference evidence="2" key="2">
    <citation type="submission" date="2025-08" db="UniProtKB">
        <authorList>
            <consortium name="Ensembl"/>
        </authorList>
    </citation>
    <scope>IDENTIFICATION</scope>
</reference>
<name>A0A8C5XTQ1_MICMU</name>
<reference evidence="2" key="3">
    <citation type="submission" date="2025-09" db="UniProtKB">
        <authorList>
            <consortium name="Ensembl"/>
        </authorList>
    </citation>
    <scope>IDENTIFICATION</scope>
</reference>
<feature type="compositionally biased region" description="Polar residues" evidence="1">
    <location>
        <begin position="43"/>
        <end position="54"/>
    </location>
</feature>
<accession>A0A8C5XTQ1</accession>
<feature type="region of interest" description="Disordered" evidence="1">
    <location>
        <begin position="1"/>
        <end position="20"/>
    </location>
</feature>
<organism evidence="2 3">
    <name type="scientific">Microcebus murinus</name>
    <name type="common">Gray mouse lemur</name>
    <name type="synonym">Lemur murinus</name>
    <dbReference type="NCBI Taxonomy" id="30608"/>
    <lineage>
        <taxon>Eukaryota</taxon>
        <taxon>Metazoa</taxon>
        <taxon>Chordata</taxon>
        <taxon>Craniata</taxon>
        <taxon>Vertebrata</taxon>
        <taxon>Euteleostomi</taxon>
        <taxon>Mammalia</taxon>
        <taxon>Eutheria</taxon>
        <taxon>Euarchontoglires</taxon>
        <taxon>Primates</taxon>
        <taxon>Strepsirrhini</taxon>
        <taxon>Lemuriformes</taxon>
        <taxon>Cheirogaleidae</taxon>
        <taxon>Microcebus</taxon>
    </lineage>
</organism>